<feature type="non-terminal residue" evidence="1">
    <location>
        <position position="454"/>
    </location>
</feature>
<name>A0A6G0X977_APHCR</name>
<dbReference type="Gene3D" id="3.60.10.10">
    <property type="entry name" value="Endonuclease/exonuclease/phosphatase"/>
    <property type="match status" value="1"/>
</dbReference>
<accession>A0A6G0X977</accession>
<evidence type="ECO:0000313" key="1">
    <source>
        <dbReference type="EMBL" id="KAF0736564.1"/>
    </source>
</evidence>
<dbReference type="InterPro" id="IPR036691">
    <property type="entry name" value="Endo/exonu/phosph_ase_sf"/>
</dbReference>
<comment type="caution">
    <text evidence="1">The sequence shown here is derived from an EMBL/GenBank/DDBJ whole genome shotgun (WGS) entry which is preliminary data.</text>
</comment>
<dbReference type="EMBL" id="VUJU01008039">
    <property type="protein sequence ID" value="KAF0736564.1"/>
    <property type="molecule type" value="Genomic_DNA"/>
</dbReference>
<evidence type="ECO:0000313" key="2">
    <source>
        <dbReference type="Proteomes" id="UP000478052"/>
    </source>
</evidence>
<keyword evidence="2" id="KW-1185">Reference proteome</keyword>
<proteinExistence type="predicted"/>
<evidence type="ECO:0008006" key="3">
    <source>
        <dbReference type="Google" id="ProtNLM"/>
    </source>
</evidence>
<dbReference type="OrthoDB" id="6622538at2759"/>
<reference evidence="1 2" key="1">
    <citation type="submission" date="2019-08" db="EMBL/GenBank/DDBJ databases">
        <title>Whole genome of Aphis craccivora.</title>
        <authorList>
            <person name="Voronova N.V."/>
            <person name="Shulinski R.S."/>
            <person name="Bandarenka Y.V."/>
            <person name="Zhorov D.G."/>
            <person name="Warner D."/>
        </authorList>
    </citation>
    <scope>NUCLEOTIDE SEQUENCE [LARGE SCALE GENOMIC DNA]</scope>
    <source>
        <strain evidence="1">180601</strain>
        <tissue evidence="1">Whole Body</tissue>
    </source>
</reference>
<dbReference type="Proteomes" id="UP000478052">
    <property type="component" value="Unassembled WGS sequence"/>
</dbReference>
<sequence>MSKTGKHEQGVGFVVRNSIMSSIKRFMPVNERLCYLHMAGWNFDICIINGYAPTEDQEEEVKNIFYEDLERLFDSLPNNCIKIIAGDLNAKNIHKHTWTAPDGKMKSQIDYIIIDKRHQTSIKNVRSYKGADGDTDNFLVIASLSLKLSTIWRKKQQLNTAHKLDRSKLRDQKEIMEYQNKIKEGLNSFNIIQGDLINVIEWTQIKVSLNKAAETLRVTKGKSNNHWFDNECRDAIKNQKAERVKMIQNPSTSNLQEYAEFRARSNRIIRQKKRASEKNALNDIESYKKDPKIFFEKCKSIKEGFKSRTYLMTNDDGNLISDPKMINKFQTYFENLLNNKSDDETNNTDESGEPAEDQIYVTVEPEVPEPSLEEIKSIVESLKNNKAPGEDNINPELLKLAGRDLLENLHKTISTIWEHEKLEKGWNTAIICPIYKKGDPKKVENYRGISLLDT</sequence>
<protein>
    <recommendedName>
        <fullName evidence="3">Craniofacial development protein 2-like</fullName>
    </recommendedName>
</protein>
<organism evidence="1 2">
    <name type="scientific">Aphis craccivora</name>
    <name type="common">Cowpea aphid</name>
    <dbReference type="NCBI Taxonomy" id="307492"/>
    <lineage>
        <taxon>Eukaryota</taxon>
        <taxon>Metazoa</taxon>
        <taxon>Ecdysozoa</taxon>
        <taxon>Arthropoda</taxon>
        <taxon>Hexapoda</taxon>
        <taxon>Insecta</taxon>
        <taxon>Pterygota</taxon>
        <taxon>Neoptera</taxon>
        <taxon>Paraneoptera</taxon>
        <taxon>Hemiptera</taxon>
        <taxon>Sternorrhyncha</taxon>
        <taxon>Aphidomorpha</taxon>
        <taxon>Aphidoidea</taxon>
        <taxon>Aphididae</taxon>
        <taxon>Aphidini</taxon>
        <taxon>Aphis</taxon>
        <taxon>Aphis</taxon>
    </lineage>
</organism>
<dbReference type="SUPFAM" id="SSF56219">
    <property type="entry name" value="DNase I-like"/>
    <property type="match status" value="1"/>
</dbReference>
<dbReference type="AlphaFoldDB" id="A0A6G0X977"/>
<dbReference type="PANTHER" id="PTHR19446">
    <property type="entry name" value="REVERSE TRANSCRIPTASES"/>
    <property type="match status" value="1"/>
</dbReference>
<gene>
    <name evidence="1" type="ORF">FWK35_00021614</name>
</gene>